<proteinExistence type="predicted"/>
<dbReference type="SUPFAM" id="SSF52200">
    <property type="entry name" value="Toll/Interleukin receptor TIR domain"/>
    <property type="match status" value="1"/>
</dbReference>
<reference evidence="3" key="2">
    <citation type="journal article" date="2022" name="Syst. Appl. Microbiol.">
        <title>Physiological and genomic characterisation of Luteimonas fraxinea sp. nov., a bacterial species associated with trees tolerant to ash dieback.</title>
        <authorList>
            <person name="Ulrich K."/>
            <person name="Becker R."/>
            <person name="Behrendt U."/>
            <person name="Kube M."/>
            <person name="Schneck V."/>
            <person name="Ulrich A."/>
        </authorList>
    </citation>
    <scope>NUCLEOTIDE SEQUENCE</scope>
    <source>
        <strain evidence="3">A1P009</strain>
    </source>
</reference>
<dbReference type="InterPro" id="IPR035897">
    <property type="entry name" value="Toll_tir_struct_dom_sf"/>
</dbReference>
<comment type="caution">
    <text evidence="3">The sequence shown here is derived from an EMBL/GenBank/DDBJ whole genome shotgun (WGS) entry which is preliminary data.</text>
</comment>
<name>A0ABS8UEY0_9GAMM</name>
<reference evidence="3" key="1">
    <citation type="submission" date="2021-12" db="EMBL/GenBank/DDBJ databases">
        <authorList>
            <person name="Ulrich A."/>
        </authorList>
    </citation>
    <scope>NUCLEOTIDE SEQUENCE</scope>
    <source>
        <strain evidence="3">A1P009</strain>
    </source>
</reference>
<protein>
    <submittedName>
        <fullName evidence="3">Toll/interleukin-1 receptor domain-containing protein</fullName>
    </submittedName>
</protein>
<accession>A0ABS8UEY0</accession>
<keyword evidence="3" id="KW-0675">Receptor</keyword>
<evidence type="ECO:0000259" key="2">
    <source>
        <dbReference type="PROSITE" id="PS50104"/>
    </source>
</evidence>
<dbReference type="Gene3D" id="3.40.50.10140">
    <property type="entry name" value="Toll/interleukin-1 receptor homology (TIR) domain"/>
    <property type="match status" value="1"/>
</dbReference>
<evidence type="ECO:0000313" key="3">
    <source>
        <dbReference type="EMBL" id="MCD9098061.1"/>
    </source>
</evidence>
<dbReference type="RefSeq" id="WP_232137225.1">
    <property type="nucleotide sequence ID" value="NZ_JAJQKU010000004.1"/>
</dbReference>
<evidence type="ECO:0000313" key="4">
    <source>
        <dbReference type="Proteomes" id="UP001430360"/>
    </source>
</evidence>
<dbReference type="EMBL" id="JAJQKU010000004">
    <property type="protein sequence ID" value="MCD9098061.1"/>
    <property type="molecule type" value="Genomic_DNA"/>
</dbReference>
<dbReference type="Proteomes" id="UP001430360">
    <property type="component" value="Unassembled WGS sequence"/>
</dbReference>
<dbReference type="PROSITE" id="PS50104">
    <property type="entry name" value="TIR"/>
    <property type="match status" value="1"/>
</dbReference>
<gene>
    <name evidence="3" type="ORF">LTT95_14040</name>
</gene>
<dbReference type="InterPro" id="IPR000157">
    <property type="entry name" value="TIR_dom"/>
</dbReference>
<dbReference type="SMART" id="SM00255">
    <property type="entry name" value="TIR"/>
    <property type="match status" value="1"/>
</dbReference>
<organism evidence="3 4">
    <name type="scientific">Luteimonas fraxinea</name>
    <dbReference type="NCBI Taxonomy" id="2901869"/>
    <lineage>
        <taxon>Bacteria</taxon>
        <taxon>Pseudomonadati</taxon>
        <taxon>Pseudomonadota</taxon>
        <taxon>Gammaproteobacteria</taxon>
        <taxon>Lysobacterales</taxon>
        <taxon>Lysobacteraceae</taxon>
        <taxon>Luteimonas</taxon>
    </lineage>
</organism>
<feature type="region of interest" description="Disordered" evidence="1">
    <location>
        <begin position="145"/>
        <end position="181"/>
    </location>
</feature>
<sequence length="327" mass="36880">MTAPRVFLSYSHADAAMRDQIEKQLMALQRQGVISIWHDRRIEAGQDFEQQIDRHIEEDEIILLLVSSDFIHSKYCYEIEMRRAMQRHEAGEAIVIPVILRACDWQSQPFGKLQAVPEDGKPIKQWADIDEALLQVTIGVKKAAKRWQDPTEPASRPSAPAPSAPQEKVPPLAAGPRSSNLGLAKSFTQRDKDRFKDETFEFVAKFIENSLDELSARNPSYEGLFKRVDANRFFATIYRDGKDVARATYFTGGGHFGSGISYVQGEATGSNSMNESLTVEADDQAMFFRAMGVATFGADRERKLSQEGAAEYLWGLLIEPLQQRSEW</sequence>
<evidence type="ECO:0000256" key="1">
    <source>
        <dbReference type="SAM" id="MobiDB-lite"/>
    </source>
</evidence>
<dbReference type="Pfam" id="PF13676">
    <property type="entry name" value="TIR_2"/>
    <property type="match status" value="1"/>
</dbReference>
<feature type="domain" description="TIR" evidence="2">
    <location>
        <begin position="2"/>
        <end position="144"/>
    </location>
</feature>
<keyword evidence="4" id="KW-1185">Reference proteome</keyword>